<accession>Q0V4M3</accession>
<proteinExistence type="predicted"/>
<reference evidence="2" key="1">
    <citation type="journal article" date="2007" name="Plant Cell">
        <title>Dothideomycete-plant interactions illuminated by genome sequencing and EST analysis of the wheat pathogen Stagonospora nodorum.</title>
        <authorList>
            <person name="Hane J.K."/>
            <person name="Lowe R.G."/>
            <person name="Solomon P.S."/>
            <person name="Tan K.C."/>
            <person name="Schoch C.L."/>
            <person name="Spatafora J.W."/>
            <person name="Crous P.W."/>
            <person name="Kodira C."/>
            <person name="Birren B.W."/>
            <person name="Galagan J.E."/>
            <person name="Torriani S.F."/>
            <person name="McDonald B.A."/>
            <person name="Oliver R.P."/>
        </authorList>
    </citation>
    <scope>NUCLEOTIDE SEQUENCE [LARGE SCALE GENOMIC DNA]</scope>
    <source>
        <strain evidence="2">SN15 / ATCC MYA-4574 / FGSC 10173</strain>
    </source>
</reference>
<gene>
    <name evidence="1" type="ORF">SNOG_01041</name>
</gene>
<sequence length="91" mass="10183">MATRRLLWWIETVSTEIQGGLCPDYAHTVILMADDTGMLTFSLPQYAPISVMYSYNGSYPSKRFIRAVTNGLALRRFPTLNVAYHAIPAAV</sequence>
<name>Q0V4M3_PHANO</name>
<dbReference type="InParanoid" id="Q0V4M3"/>
<dbReference type="GeneID" id="5968045"/>
<dbReference type="Proteomes" id="UP000001055">
    <property type="component" value="Unassembled WGS sequence"/>
</dbReference>
<dbReference type="RefSeq" id="XP_001791700.1">
    <property type="nucleotide sequence ID" value="XM_001791648.1"/>
</dbReference>
<dbReference type="HOGENOM" id="CLU_2427769_0_0_1"/>
<protein>
    <submittedName>
        <fullName evidence="1">Uncharacterized protein</fullName>
    </submittedName>
</protein>
<dbReference type="AlphaFoldDB" id="Q0V4M3"/>
<organism evidence="1 2">
    <name type="scientific">Phaeosphaeria nodorum (strain SN15 / ATCC MYA-4574 / FGSC 10173)</name>
    <name type="common">Glume blotch fungus</name>
    <name type="synonym">Parastagonospora nodorum</name>
    <dbReference type="NCBI Taxonomy" id="321614"/>
    <lineage>
        <taxon>Eukaryota</taxon>
        <taxon>Fungi</taxon>
        <taxon>Dikarya</taxon>
        <taxon>Ascomycota</taxon>
        <taxon>Pezizomycotina</taxon>
        <taxon>Dothideomycetes</taxon>
        <taxon>Pleosporomycetidae</taxon>
        <taxon>Pleosporales</taxon>
        <taxon>Pleosporineae</taxon>
        <taxon>Phaeosphaeriaceae</taxon>
        <taxon>Parastagonospora</taxon>
    </lineage>
</organism>
<evidence type="ECO:0000313" key="1">
    <source>
        <dbReference type="EMBL" id="EAT92536.1"/>
    </source>
</evidence>
<dbReference type="EMBL" id="CH445325">
    <property type="protein sequence ID" value="EAT92536.1"/>
    <property type="molecule type" value="Genomic_DNA"/>
</dbReference>
<dbReference type="KEGG" id="pno:SNOG_01041"/>
<evidence type="ECO:0000313" key="2">
    <source>
        <dbReference type="Proteomes" id="UP000001055"/>
    </source>
</evidence>